<organism evidence="2 3">
    <name type="scientific">Bradyrhizobium yuanmingense</name>
    <dbReference type="NCBI Taxonomy" id="108015"/>
    <lineage>
        <taxon>Bacteria</taxon>
        <taxon>Pseudomonadati</taxon>
        <taxon>Pseudomonadota</taxon>
        <taxon>Alphaproteobacteria</taxon>
        <taxon>Hyphomicrobiales</taxon>
        <taxon>Nitrobacteraceae</taxon>
        <taxon>Bradyrhizobium</taxon>
    </lineage>
</organism>
<dbReference type="RefSeq" id="WP_057025898.1">
    <property type="nucleotide sequence ID" value="NZ_LJYF01000002.1"/>
</dbReference>
<keyword evidence="1" id="KW-1133">Transmembrane helix</keyword>
<proteinExistence type="predicted"/>
<gene>
    <name evidence="2" type="ORF">AOQ72_06620</name>
</gene>
<evidence type="ECO:0000313" key="3">
    <source>
        <dbReference type="Proteomes" id="UP000051380"/>
    </source>
</evidence>
<sequence length="151" mass="16917">MSLDPETYKRQAEAAYQLGFELLKSARAAQIEYGRWLVNTLWLMHSGAIVGLLFKAHSGEHPPSYSVALFWFVAGIVSAFIAAFAAWWNFTFAAVLFHSWTDVRMLSDPKYWPQPDKGKAMKSTMWIAITGGVGSLVCLVVGSIAVWRTWI</sequence>
<evidence type="ECO:0000256" key="1">
    <source>
        <dbReference type="SAM" id="Phobius"/>
    </source>
</evidence>
<feature type="transmembrane region" description="Helical" evidence="1">
    <location>
        <begin position="36"/>
        <end position="56"/>
    </location>
</feature>
<keyword evidence="1" id="KW-0812">Transmembrane</keyword>
<dbReference type="Proteomes" id="UP000051380">
    <property type="component" value="Unassembled WGS sequence"/>
</dbReference>
<dbReference type="AlphaFoldDB" id="A0A0R3D4V7"/>
<accession>A0A0R3D4V7</accession>
<dbReference type="EMBL" id="LJYF01000002">
    <property type="protein sequence ID" value="KRQ02748.1"/>
    <property type="molecule type" value="Genomic_DNA"/>
</dbReference>
<name>A0A0R3D4V7_9BRAD</name>
<comment type="caution">
    <text evidence="2">The sequence shown here is derived from an EMBL/GenBank/DDBJ whole genome shotgun (WGS) entry which is preliminary data.</text>
</comment>
<reference evidence="2 3" key="1">
    <citation type="submission" date="2015-09" db="EMBL/GenBank/DDBJ databases">
        <title>Draft Genome Sequence of the Strain BR 3267 (Bradyrhizobium yuanmingense) recommended as inoculant for cowpea in Brazil.</title>
        <authorList>
            <person name="Simoes-Araujo J.L."/>
            <person name="Zilli J.E."/>
        </authorList>
    </citation>
    <scope>NUCLEOTIDE SEQUENCE [LARGE SCALE GENOMIC DNA]</scope>
    <source>
        <strain evidence="2 3">BR3267</strain>
    </source>
</reference>
<feature type="transmembrane region" description="Helical" evidence="1">
    <location>
        <begin position="68"/>
        <end position="97"/>
    </location>
</feature>
<protein>
    <submittedName>
        <fullName evidence="2">Uncharacterized protein</fullName>
    </submittedName>
</protein>
<keyword evidence="1" id="KW-0472">Membrane</keyword>
<evidence type="ECO:0000313" key="2">
    <source>
        <dbReference type="EMBL" id="KRQ02748.1"/>
    </source>
</evidence>
<feature type="transmembrane region" description="Helical" evidence="1">
    <location>
        <begin position="125"/>
        <end position="147"/>
    </location>
</feature>